<keyword evidence="7" id="KW-0472">Membrane</keyword>
<evidence type="ECO:0000256" key="2">
    <source>
        <dbReference type="ARBA" id="ARBA00022676"/>
    </source>
</evidence>
<dbReference type="Pfam" id="PF00535">
    <property type="entry name" value="Glycos_transf_2"/>
    <property type="match status" value="1"/>
</dbReference>
<dbReference type="InterPro" id="IPR001173">
    <property type="entry name" value="Glyco_trans_2-like"/>
</dbReference>
<protein>
    <submittedName>
        <fullName evidence="9">Glycosyltransferase family 2 protein</fullName>
    </submittedName>
</protein>
<dbReference type="Gene3D" id="3.90.550.10">
    <property type="entry name" value="Spore Coat Polysaccharide Biosynthesis Protein SpsA, Chain A"/>
    <property type="match status" value="1"/>
</dbReference>
<keyword evidence="3" id="KW-0808">Transferase</keyword>
<keyword evidence="1" id="KW-1003">Cell membrane</keyword>
<dbReference type="Proteomes" id="UP001172083">
    <property type="component" value="Unassembled WGS sequence"/>
</dbReference>
<gene>
    <name evidence="9" type="ORF">QQ020_17875</name>
</gene>
<accession>A0ABT8L857</accession>
<dbReference type="PANTHER" id="PTHR48090">
    <property type="entry name" value="UNDECAPRENYL-PHOSPHATE 4-DEOXY-4-FORMAMIDO-L-ARABINOSE TRANSFERASE-RELATED"/>
    <property type="match status" value="1"/>
</dbReference>
<dbReference type="InterPro" id="IPR050256">
    <property type="entry name" value="Glycosyltransferase_2"/>
</dbReference>
<evidence type="ECO:0000256" key="4">
    <source>
        <dbReference type="ARBA" id="ARBA00022692"/>
    </source>
</evidence>
<evidence type="ECO:0000313" key="9">
    <source>
        <dbReference type="EMBL" id="MDN5213949.1"/>
    </source>
</evidence>
<dbReference type="InterPro" id="IPR029044">
    <property type="entry name" value="Nucleotide-diphossugar_trans"/>
</dbReference>
<name>A0ABT8L857_9BACT</name>
<keyword evidence="6" id="KW-1133">Transmembrane helix</keyword>
<comment type="caution">
    <text evidence="9">The sequence shown here is derived from an EMBL/GenBank/DDBJ whole genome shotgun (WGS) entry which is preliminary data.</text>
</comment>
<keyword evidence="5" id="KW-0448">Lipopolysaccharide biosynthesis</keyword>
<reference evidence="9" key="1">
    <citation type="submission" date="2023-06" db="EMBL/GenBank/DDBJ databases">
        <title>Genomic of Agaribacillus aureum.</title>
        <authorList>
            <person name="Wang G."/>
        </authorList>
    </citation>
    <scope>NUCLEOTIDE SEQUENCE</scope>
    <source>
        <strain evidence="9">BMA12</strain>
    </source>
</reference>
<keyword evidence="2" id="KW-0328">Glycosyltransferase</keyword>
<dbReference type="SUPFAM" id="SSF53448">
    <property type="entry name" value="Nucleotide-diphospho-sugar transferases"/>
    <property type="match status" value="1"/>
</dbReference>
<dbReference type="RefSeq" id="WP_346759288.1">
    <property type="nucleotide sequence ID" value="NZ_JAUJEB010000004.1"/>
</dbReference>
<dbReference type="PANTHER" id="PTHR48090:SF3">
    <property type="entry name" value="UNDECAPRENYL-PHOSPHATE 4-DEOXY-4-FORMAMIDO-L-ARABINOSE TRANSFERASE"/>
    <property type="match status" value="1"/>
</dbReference>
<keyword evidence="10" id="KW-1185">Reference proteome</keyword>
<evidence type="ECO:0000256" key="6">
    <source>
        <dbReference type="ARBA" id="ARBA00022989"/>
    </source>
</evidence>
<evidence type="ECO:0000313" key="10">
    <source>
        <dbReference type="Proteomes" id="UP001172083"/>
    </source>
</evidence>
<evidence type="ECO:0000256" key="5">
    <source>
        <dbReference type="ARBA" id="ARBA00022985"/>
    </source>
</evidence>
<feature type="domain" description="Glycosyltransferase 2-like" evidence="8">
    <location>
        <begin position="7"/>
        <end position="138"/>
    </location>
</feature>
<dbReference type="CDD" id="cd04179">
    <property type="entry name" value="DPM_DPG-synthase_like"/>
    <property type="match status" value="1"/>
</dbReference>
<proteinExistence type="predicted"/>
<evidence type="ECO:0000256" key="1">
    <source>
        <dbReference type="ARBA" id="ARBA00022475"/>
    </source>
</evidence>
<dbReference type="EMBL" id="JAUJEB010000004">
    <property type="protein sequence ID" value="MDN5213949.1"/>
    <property type="molecule type" value="Genomic_DNA"/>
</dbReference>
<keyword evidence="4" id="KW-0812">Transmembrane</keyword>
<evidence type="ECO:0000259" key="8">
    <source>
        <dbReference type="Pfam" id="PF00535"/>
    </source>
</evidence>
<organism evidence="9 10">
    <name type="scientific">Agaribacillus aureus</name>
    <dbReference type="NCBI Taxonomy" id="3051825"/>
    <lineage>
        <taxon>Bacteria</taxon>
        <taxon>Pseudomonadati</taxon>
        <taxon>Bacteroidota</taxon>
        <taxon>Cytophagia</taxon>
        <taxon>Cytophagales</taxon>
        <taxon>Splendidivirgaceae</taxon>
        <taxon>Agaribacillus</taxon>
    </lineage>
</organism>
<evidence type="ECO:0000256" key="7">
    <source>
        <dbReference type="ARBA" id="ARBA00023136"/>
    </source>
</evidence>
<sequence>MNSHQLTIIIPVYNENPNLRKLAENLKLYLRFTPVRTKIRFIDDGSKDGSSKTIEGICQECPDFSFIKLARNYGLSSALKAGIDSCDTKWIGYMDADLQTSPQDFMLFFKYLDQYNMVTGIRADRKDHLIKKISSRIANLFRQIMIGDGIKDSCCPLKIIETHHARQIPFFKGMHRFLPALVLLQGGKVKQVEVRHFPRLAGQAKYHFFNRLINPFFDTLAFVWMKKRHISYILQDQPQNVQQKDQKRIIHE</sequence>
<evidence type="ECO:0000256" key="3">
    <source>
        <dbReference type="ARBA" id="ARBA00022679"/>
    </source>
</evidence>